<dbReference type="InterPro" id="IPR013747">
    <property type="entry name" value="ACP_syn_III_C"/>
</dbReference>
<evidence type="ECO:0000256" key="1">
    <source>
        <dbReference type="ARBA" id="ARBA00022679"/>
    </source>
</evidence>
<dbReference type="NCBIfam" id="NF006720">
    <property type="entry name" value="PRK09258.1"/>
    <property type="match status" value="1"/>
</dbReference>
<dbReference type="PANTHER" id="PTHR34069:SF3">
    <property type="entry name" value="ACYL-COA:ACYL-COA ALKYLTRANSFERASE"/>
    <property type="match status" value="1"/>
</dbReference>
<keyword evidence="6" id="KW-1185">Reference proteome</keyword>
<dbReference type="Proteomes" id="UP000234206">
    <property type="component" value="Unassembled WGS sequence"/>
</dbReference>
<dbReference type="EMBL" id="PKIZ01000022">
    <property type="protein sequence ID" value="PKZ40960.1"/>
    <property type="molecule type" value="Genomic_DNA"/>
</dbReference>
<organism evidence="5 6">
    <name type="scientific">Kytococcus schroeteri</name>
    <dbReference type="NCBI Taxonomy" id="138300"/>
    <lineage>
        <taxon>Bacteria</taxon>
        <taxon>Bacillati</taxon>
        <taxon>Actinomycetota</taxon>
        <taxon>Actinomycetes</taxon>
        <taxon>Micrococcales</taxon>
        <taxon>Kytococcaceae</taxon>
        <taxon>Kytococcus</taxon>
    </lineage>
</organism>
<dbReference type="GO" id="GO:0044550">
    <property type="term" value="P:secondary metabolite biosynthetic process"/>
    <property type="evidence" value="ECO:0007669"/>
    <property type="project" value="TreeGrafter"/>
</dbReference>
<dbReference type="RefSeq" id="WP_070705048.1">
    <property type="nucleotide sequence ID" value="NZ_JBHLVH010000017.1"/>
</dbReference>
<feature type="domain" description="Beta-ketoacyl-[acyl-carrier-protein] synthase III C-terminal" evidence="3">
    <location>
        <begin position="256"/>
        <end position="340"/>
    </location>
</feature>
<keyword evidence="2" id="KW-0012">Acyltransferase</keyword>
<dbReference type="AlphaFoldDB" id="A0A2I1P8M3"/>
<dbReference type="Pfam" id="PF08545">
    <property type="entry name" value="ACP_syn_III"/>
    <property type="match status" value="1"/>
</dbReference>
<accession>A0A2I1P8M3</accession>
<reference evidence="5 6" key="1">
    <citation type="submission" date="2017-12" db="EMBL/GenBank/DDBJ databases">
        <title>Phylogenetic diversity of female urinary microbiome.</title>
        <authorList>
            <person name="Thomas-White K."/>
            <person name="Wolfe A.J."/>
        </authorList>
    </citation>
    <scope>NUCLEOTIDE SEQUENCE [LARGE SCALE GENOMIC DNA]</scope>
    <source>
        <strain evidence="5 6">UMB1298</strain>
    </source>
</reference>
<gene>
    <name evidence="5" type="ORF">CYJ76_10210</name>
</gene>
<dbReference type="SUPFAM" id="SSF53901">
    <property type="entry name" value="Thiolase-like"/>
    <property type="match status" value="1"/>
</dbReference>
<keyword evidence="1" id="KW-0808">Transferase</keyword>
<evidence type="ECO:0000313" key="5">
    <source>
        <dbReference type="EMBL" id="PKZ40960.1"/>
    </source>
</evidence>
<feature type="domain" description="Beta-ketoacyl-[acyl-carrier-protein] synthase III N-terminal" evidence="4">
    <location>
        <begin position="123"/>
        <end position="204"/>
    </location>
</feature>
<dbReference type="Gene3D" id="3.40.47.10">
    <property type="match status" value="2"/>
</dbReference>
<evidence type="ECO:0000256" key="2">
    <source>
        <dbReference type="ARBA" id="ARBA00023315"/>
    </source>
</evidence>
<dbReference type="InterPro" id="IPR013751">
    <property type="entry name" value="ACP_syn_III_N"/>
</dbReference>
<comment type="caution">
    <text evidence="5">The sequence shown here is derived from an EMBL/GenBank/DDBJ whole genome shotgun (WGS) entry which is preliminary data.</text>
</comment>
<evidence type="ECO:0000313" key="6">
    <source>
        <dbReference type="Proteomes" id="UP000234206"/>
    </source>
</evidence>
<protein>
    <submittedName>
        <fullName evidence="5">3-oxoacyl-ACP synthase III</fullName>
    </submittedName>
</protein>
<dbReference type="Pfam" id="PF08541">
    <property type="entry name" value="ACP_syn_III_C"/>
    <property type="match status" value="1"/>
</dbReference>
<dbReference type="GO" id="GO:0004315">
    <property type="term" value="F:3-oxoacyl-[acyl-carrier-protein] synthase activity"/>
    <property type="evidence" value="ECO:0007669"/>
    <property type="project" value="InterPro"/>
</dbReference>
<dbReference type="PANTHER" id="PTHR34069">
    <property type="entry name" value="3-OXOACYL-[ACYL-CARRIER-PROTEIN] SYNTHASE 3"/>
    <property type="match status" value="1"/>
</dbReference>
<dbReference type="GO" id="GO:0006633">
    <property type="term" value="P:fatty acid biosynthetic process"/>
    <property type="evidence" value="ECO:0007669"/>
    <property type="project" value="InterPro"/>
</dbReference>
<dbReference type="OrthoDB" id="9788274at2"/>
<sequence length="340" mass="37116">MPGNATFRHSNTSILSVTGLPAPEVRTSAEFDERIMDTLRRNRLVPGVLSRLVGVKERRWWPQDVHFTEAAAEAGRRAMVDAGIRPEQVGLMVNTSVSRDHLEPSTAVRVHDALGMPRSAMNFDVTNACLGFVNGMQIAAAMIDSGQIEYALVVNAETSRATQERTLARLEREDATADDVLQQLATLTLGSGAAAMVLGRTDQHPEGHRFVGGVSRAATEHHELCVGDFDRMTTDSVALQDAGIALSEALWADAREEFDWQDMDRYVIHQVSTVHTEQVCDRLGLDGAKVPRTFPRFGNLGPAAVPFTLAMEAPQLERGDRLLLMGIGSGLNACCAEIEW</sequence>
<proteinExistence type="predicted"/>
<dbReference type="InterPro" id="IPR016039">
    <property type="entry name" value="Thiolase-like"/>
</dbReference>
<evidence type="ECO:0000259" key="4">
    <source>
        <dbReference type="Pfam" id="PF08545"/>
    </source>
</evidence>
<evidence type="ECO:0000259" key="3">
    <source>
        <dbReference type="Pfam" id="PF08541"/>
    </source>
</evidence>
<name>A0A2I1P8M3_9MICO</name>